<organism evidence="9 10">
    <name type="scientific">Persicobacter psychrovividus</name>
    <dbReference type="NCBI Taxonomy" id="387638"/>
    <lineage>
        <taxon>Bacteria</taxon>
        <taxon>Pseudomonadati</taxon>
        <taxon>Bacteroidota</taxon>
        <taxon>Cytophagia</taxon>
        <taxon>Cytophagales</taxon>
        <taxon>Persicobacteraceae</taxon>
        <taxon>Persicobacter</taxon>
    </lineage>
</organism>
<dbReference type="RefSeq" id="WP_338396918.1">
    <property type="nucleotide sequence ID" value="NZ_AP025292.1"/>
</dbReference>
<evidence type="ECO:0000313" key="9">
    <source>
        <dbReference type="EMBL" id="BDC99632.1"/>
    </source>
</evidence>
<protein>
    <recommendedName>
        <fullName evidence="11">Biopolymer transporter ExbD</fullName>
    </recommendedName>
</protein>
<name>A0ABN6L8T3_9BACT</name>
<keyword evidence="5" id="KW-1133">Transmembrane helix</keyword>
<keyword evidence="7" id="KW-0653">Protein transport</keyword>
<evidence type="ECO:0000256" key="6">
    <source>
        <dbReference type="ARBA" id="ARBA00023136"/>
    </source>
</evidence>
<keyword evidence="6" id="KW-0472">Membrane</keyword>
<evidence type="ECO:0000256" key="2">
    <source>
        <dbReference type="ARBA" id="ARBA00005811"/>
    </source>
</evidence>
<evidence type="ECO:0000256" key="4">
    <source>
        <dbReference type="ARBA" id="ARBA00022692"/>
    </source>
</evidence>
<keyword evidence="3" id="KW-1003">Cell membrane</keyword>
<feature type="compositionally biased region" description="Basic and acidic residues" evidence="8">
    <location>
        <begin position="161"/>
        <end position="174"/>
    </location>
</feature>
<dbReference type="PANTHER" id="PTHR30558">
    <property type="entry name" value="EXBD MEMBRANE COMPONENT OF PMF-DRIVEN MACROMOLECULE IMPORT SYSTEM"/>
    <property type="match status" value="1"/>
</dbReference>
<proteinExistence type="inferred from homology"/>
<evidence type="ECO:0000313" key="10">
    <source>
        <dbReference type="Proteomes" id="UP001354989"/>
    </source>
</evidence>
<dbReference type="InterPro" id="IPR003400">
    <property type="entry name" value="ExbD"/>
</dbReference>
<gene>
    <name evidence="9" type="ORF">PEPS_19130</name>
</gene>
<evidence type="ECO:0008006" key="11">
    <source>
        <dbReference type="Google" id="ProtNLM"/>
    </source>
</evidence>
<evidence type="ECO:0000256" key="5">
    <source>
        <dbReference type="ARBA" id="ARBA00022989"/>
    </source>
</evidence>
<feature type="region of interest" description="Disordered" evidence="8">
    <location>
        <begin position="161"/>
        <end position="190"/>
    </location>
</feature>
<dbReference type="Proteomes" id="UP001354989">
    <property type="component" value="Chromosome"/>
</dbReference>
<keyword evidence="7" id="KW-0813">Transport</keyword>
<comment type="subcellular location">
    <subcellularLocation>
        <location evidence="1">Cell membrane</location>
        <topology evidence="1">Single-pass membrane protein</topology>
    </subcellularLocation>
    <subcellularLocation>
        <location evidence="7">Cell membrane</location>
        <topology evidence="7">Single-pass type II membrane protein</topology>
    </subcellularLocation>
</comment>
<sequence length="190" mass="21261">MARDRGTPEVNAGSMADIAFLLLIFFLVTTTIASDKGVSLRLPPKAPDTQQNEVRKNERNIFKVLVNSSDRVLVNNEPMTDLNELRPLVKEFVMNYGRDPKLSESPKDAVVSFKADRGTSYATYIEILDNLKGAYNEIYAANVGLTVEQYLKLDRKKPREKKMYEDSKIGRDGNKIPMSISIADPTKSGS</sequence>
<evidence type="ECO:0000256" key="8">
    <source>
        <dbReference type="SAM" id="MobiDB-lite"/>
    </source>
</evidence>
<keyword evidence="10" id="KW-1185">Reference proteome</keyword>
<dbReference type="Pfam" id="PF02472">
    <property type="entry name" value="ExbD"/>
    <property type="match status" value="1"/>
</dbReference>
<evidence type="ECO:0000256" key="7">
    <source>
        <dbReference type="RuleBase" id="RU003879"/>
    </source>
</evidence>
<dbReference type="EMBL" id="AP025292">
    <property type="protein sequence ID" value="BDC99632.1"/>
    <property type="molecule type" value="Genomic_DNA"/>
</dbReference>
<keyword evidence="4 7" id="KW-0812">Transmembrane</keyword>
<accession>A0ABN6L8T3</accession>
<reference evidence="9 10" key="1">
    <citation type="submission" date="2021-12" db="EMBL/GenBank/DDBJ databases">
        <title>Genome sequencing of bacteria with rrn-lacking chromosome and rrn-plasmid.</title>
        <authorList>
            <person name="Anda M."/>
            <person name="Iwasaki W."/>
        </authorList>
    </citation>
    <scope>NUCLEOTIDE SEQUENCE [LARGE SCALE GENOMIC DNA]</scope>
    <source>
        <strain evidence="9 10">NBRC 101262</strain>
    </source>
</reference>
<dbReference type="PANTHER" id="PTHR30558:SF3">
    <property type="entry name" value="BIOPOLYMER TRANSPORT PROTEIN EXBD-RELATED"/>
    <property type="match status" value="1"/>
</dbReference>
<evidence type="ECO:0000256" key="3">
    <source>
        <dbReference type="ARBA" id="ARBA00022475"/>
    </source>
</evidence>
<comment type="similarity">
    <text evidence="2 7">Belongs to the ExbD/TolR family.</text>
</comment>
<evidence type="ECO:0000256" key="1">
    <source>
        <dbReference type="ARBA" id="ARBA00004162"/>
    </source>
</evidence>